<dbReference type="InterPro" id="IPR050194">
    <property type="entry name" value="Glycosyltransferase_grp1"/>
</dbReference>
<organism evidence="4 5">
    <name type="scientific">Gleimia europaea ACS-120-V-Col10b</name>
    <dbReference type="NCBI Taxonomy" id="883069"/>
    <lineage>
        <taxon>Bacteria</taxon>
        <taxon>Bacillati</taxon>
        <taxon>Actinomycetota</taxon>
        <taxon>Actinomycetes</taxon>
        <taxon>Actinomycetales</taxon>
        <taxon>Actinomycetaceae</taxon>
        <taxon>Gleimia</taxon>
    </lineage>
</organism>
<comment type="caution">
    <text evidence="4">The sequence shown here is derived from an EMBL/GenBank/DDBJ whole genome shotgun (WGS) entry which is preliminary data.</text>
</comment>
<sequence>MILTGLIVSRIFAPEPSAASLRLKAAKRGLEKAGAKVRVFTTEPPPGIKAEPDSTICRVPVVRDKEGYVKGYLSYASFDIQAFLKMLTMPKVDFILVEPPPTTGTVARLACTVRKMPYFWYAADVWSDATDSMDVPALVKKTVRGIESFAIRGARGCIAVSDDVAQRVWEMGAKSVAVVPNGADTQIFNPQAPQLTEEEKTRMRISRPYFIYAGTASGWQGAELFARAFEKFWQPIHDVQFLYLTRGDSVSELEKVADRLAKKAQAAGVDYEPLVIHKTVSPQEAASWQSEAIASCVSIQPGIGYDLAYPTKALTALSCGIPVLYAGVGLAIDDIAENDLGICVPYSEESVLDAMDTLLNEKHENWDPQRLHKWVEENRSMKAVGNAVADYIAGRIEE</sequence>
<reference evidence="4 5" key="1">
    <citation type="submission" date="2013-05" db="EMBL/GenBank/DDBJ databases">
        <title>The Genome Sequence of Actinomyces europaeus ACS-120-V-COL10B.</title>
        <authorList>
            <consortium name="The Broad Institute Genomics Platform"/>
            <person name="Earl A."/>
            <person name="Ward D."/>
            <person name="Feldgarden M."/>
            <person name="Gevers D."/>
            <person name="Saerens B."/>
            <person name="Vaneechoutte M."/>
            <person name="Walker B."/>
            <person name="Young S."/>
            <person name="Zeng Q."/>
            <person name="Gargeya S."/>
            <person name="Fitzgerald M."/>
            <person name="Haas B."/>
            <person name="Abouelleil A."/>
            <person name="Allen A.W."/>
            <person name="Alvarado L."/>
            <person name="Arachchi H.M."/>
            <person name="Berlin A.M."/>
            <person name="Chapman S.B."/>
            <person name="Gainer-Dewar J."/>
            <person name="Goldberg J."/>
            <person name="Griggs A."/>
            <person name="Gujja S."/>
            <person name="Hansen M."/>
            <person name="Howarth C."/>
            <person name="Imamovic A."/>
            <person name="Ireland A."/>
            <person name="Larimer J."/>
            <person name="McCowan C."/>
            <person name="Murphy C."/>
            <person name="Pearson M."/>
            <person name="Poon T.W."/>
            <person name="Priest M."/>
            <person name="Roberts A."/>
            <person name="Saif S."/>
            <person name="Shea T."/>
            <person name="Sisk P."/>
            <person name="Sykes S."/>
            <person name="Wortman J."/>
            <person name="Nusbaum C."/>
            <person name="Birren B."/>
        </authorList>
    </citation>
    <scope>NUCLEOTIDE SEQUENCE [LARGE SCALE GENOMIC DNA]</scope>
    <source>
        <strain evidence="4 5">ACS-120-V-Col10b</strain>
    </source>
</reference>
<dbReference type="Gene3D" id="3.40.50.2000">
    <property type="entry name" value="Glycogen Phosphorylase B"/>
    <property type="match status" value="2"/>
</dbReference>
<dbReference type="InterPro" id="IPR028098">
    <property type="entry name" value="Glyco_trans_4-like_N"/>
</dbReference>
<evidence type="ECO:0000313" key="4">
    <source>
        <dbReference type="EMBL" id="EPD30827.1"/>
    </source>
</evidence>
<keyword evidence="5" id="KW-1185">Reference proteome</keyword>
<dbReference type="GO" id="GO:1901137">
    <property type="term" value="P:carbohydrate derivative biosynthetic process"/>
    <property type="evidence" value="ECO:0007669"/>
    <property type="project" value="UniProtKB-ARBA"/>
</dbReference>
<dbReference type="Proteomes" id="UP000014387">
    <property type="component" value="Unassembled WGS sequence"/>
</dbReference>
<dbReference type="GO" id="GO:0016758">
    <property type="term" value="F:hexosyltransferase activity"/>
    <property type="evidence" value="ECO:0007669"/>
    <property type="project" value="TreeGrafter"/>
</dbReference>
<keyword evidence="2" id="KW-0808">Transferase</keyword>
<evidence type="ECO:0000256" key="1">
    <source>
        <dbReference type="ARBA" id="ARBA00022676"/>
    </source>
</evidence>
<protein>
    <recommendedName>
        <fullName evidence="3">Glycosyltransferase subfamily 4-like N-terminal domain-containing protein</fullName>
    </recommendedName>
</protein>
<dbReference type="Pfam" id="PF13579">
    <property type="entry name" value="Glyco_trans_4_4"/>
    <property type="match status" value="1"/>
</dbReference>
<dbReference type="OrthoDB" id="3657271at2"/>
<keyword evidence="1" id="KW-0328">Glycosyltransferase</keyword>
<accession>A0A9W5RED4</accession>
<gene>
    <name evidence="4" type="ORF">HMPREF9238_00582</name>
</gene>
<dbReference type="SUPFAM" id="SSF53756">
    <property type="entry name" value="UDP-Glycosyltransferase/glycogen phosphorylase"/>
    <property type="match status" value="1"/>
</dbReference>
<dbReference type="PANTHER" id="PTHR45947:SF3">
    <property type="entry name" value="SULFOQUINOVOSYL TRANSFERASE SQD2"/>
    <property type="match status" value="1"/>
</dbReference>
<dbReference type="AlphaFoldDB" id="A0A9W5RED4"/>
<dbReference type="PANTHER" id="PTHR45947">
    <property type="entry name" value="SULFOQUINOVOSYL TRANSFERASE SQD2"/>
    <property type="match status" value="1"/>
</dbReference>
<evidence type="ECO:0000259" key="3">
    <source>
        <dbReference type="Pfam" id="PF13579"/>
    </source>
</evidence>
<dbReference type="EMBL" id="AGWN01000001">
    <property type="protein sequence ID" value="EPD30827.1"/>
    <property type="molecule type" value="Genomic_DNA"/>
</dbReference>
<evidence type="ECO:0000256" key="2">
    <source>
        <dbReference type="ARBA" id="ARBA00022679"/>
    </source>
</evidence>
<dbReference type="Pfam" id="PF13692">
    <property type="entry name" value="Glyco_trans_1_4"/>
    <property type="match status" value="1"/>
</dbReference>
<dbReference type="RefSeq" id="WP_016443939.1">
    <property type="nucleotide sequence ID" value="NZ_KE150266.1"/>
</dbReference>
<feature type="domain" description="Glycosyltransferase subfamily 4-like N-terminal" evidence="3">
    <location>
        <begin position="28"/>
        <end position="182"/>
    </location>
</feature>
<proteinExistence type="predicted"/>
<evidence type="ECO:0000313" key="5">
    <source>
        <dbReference type="Proteomes" id="UP000014387"/>
    </source>
</evidence>
<name>A0A9W5RED4_9ACTO</name>